<dbReference type="AlphaFoldDB" id="A0A5B7IAC4"/>
<organism evidence="1 2">
    <name type="scientific">Portunus trituberculatus</name>
    <name type="common">Swimming crab</name>
    <name type="synonym">Neptunus trituberculatus</name>
    <dbReference type="NCBI Taxonomy" id="210409"/>
    <lineage>
        <taxon>Eukaryota</taxon>
        <taxon>Metazoa</taxon>
        <taxon>Ecdysozoa</taxon>
        <taxon>Arthropoda</taxon>
        <taxon>Crustacea</taxon>
        <taxon>Multicrustacea</taxon>
        <taxon>Malacostraca</taxon>
        <taxon>Eumalacostraca</taxon>
        <taxon>Eucarida</taxon>
        <taxon>Decapoda</taxon>
        <taxon>Pleocyemata</taxon>
        <taxon>Brachyura</taxon>
        <taxon>Eubrachyura</taxon>
        <taxon>Portunoidea</taxon>
        <taxon>Portunidae</taxon>
        <taxon>Portuninae</taxon>
        <taxon>Portunus</taxon>
    </lineage>
</organism>
<gene>
    <name evidence="1" type="ORF">E2C01_073769</name>
</gene>
<dbReference type="Proteomes" id="UP000324222">
    <property type="component" value="Unassembled WGS sequence"/>
</dbReference>
<keyword evidence="2" id="KW-1185">Reference proteome</keyword>
<evidence type="ECO:0000313" key="2">
    <source>
        <dbReference type="Proteomes" id="UP000324222"/>
    </source>
</evidence>
<evidence type="ECO:0000313" key="1">
    <source>
        <dbReference type="EMBL" id="MPC79253.1"/>
    </source>
</evidence>
<dbReference type="EMBL" id="VSRR010050639">
    <property type="protein sequence ID" value="MPC79253.1"/>
    <property type="molecule type" value="Genomic_DNA"/>
</dbReference>
<protein>
    <submittedName>
        <fullName evidence="1">Uncharacterized protein</fullName>
    </submittedName>
</protein>
<reference evidence="1 2" key="1">
    <citation type="submission" date="2019-05" db="EMBL/GenBank/DDBJ databases">
        <title>Another draft genome of Portunus trituberculatus and its Hox gene families provides insights of decapod evolution.</title>
        <authorList>
            <person name="Jeong J.-H."/>
            <person name="Song I."/>
            <person name="Kim S."/>
            <person name="Choi T."/>
            <person name="Kim D."/>
            <person name="Ryu S."/>
            <person name="Kim W."/>
        </authorList>
    </citation>
    <scope>NUCLEOTIDE SEQUENCE [LARGE SCALE GENOMIC DNA]</scope>
    <source>
        <tissue evidence="1">Muscle</tissue>
    </source>
</reference>
<sequence length="73" mass="8470">MFTWLLVKFYFEAQQKICSAGIPHVYCSRKQIQNVRLGQLASVIIDKKSREECVKIQRAVSVSFSHIHRAIHP</sequence>
<name>A0A5B7IAC4_PORTR</name>
<comment type="caution">
    <text evidence="1">The sequence shown here is derived from an EMBL/GenBank/DDBJ whole genome shotgun (WGS) entry which is preliminary data.</text>
</comment>
<proteinExistence type="predicted"/>
<accession>A0A5B7IAC4</accession>